<keyword evidence="3" id="KW-1185">Reference proteome</keyword>
<evidence type="ECO:0000313" key="2">
    <source>
        <dbReference type="EMBL" id="QGK69392.1"/>
    </source>
</evidence>
<accession>A0A5Q3Q4L8</accession>
<gene>
    <name evidence="2" type="ORF">GIY23_07525</name>
</gene>
<keyword evidence="1" id="KW-0472">Membrane</keyword>
<dbReference type="AlphaFoldDB" id="A0A5Q3Q4L8"/>
<name>A0A5Q3Q4L8_9PSEU</name>
<proteinExistence type="predicted"/>
<feature type="transmembrane region" description="Helical" evidence="1">
    <location>
        <begin position="20"/>
        <end position="39"/>
    </location>
</feature>
<reference evidence="3" key="1">
    <citation type="submission" date="2019-11" db="EMBL/GenBank/DDBJ databases">
        <title>The complete genome sequence of Saccharopolyspora sp. E2A.</title>
        <authorList>
            <person name="Zhang G."/>
        </authorList>
    </citation>
    <scope>NUCLEOTIDE SEQUENCE [LARGE SCALE GENOMIC DNA]</scope>
    <source>
        <strain evidence="3">E2A</strain>
    </source>
</reference>
<evidence type="ECO:0000256" key="1">
    <source>
        <dbReference type="SAM" id="Phobius"/>
    </source>
</evidence>
<feature type="transmembrane region" description="Helical" evidence="1">
    <location>
        <begin position="75"/>
        <end position="97"/>
    </location>
</feature>
<protein>
    <submittedName>
        <fullName evidence="2">Uncharacterized protein</fullName>
    </submittedName>
</protein>
<dbReference type="RefSeq" id="WP_154075988.1">
    <property type="nucleotide sequence ID" value="NZ_CP045929.1"/>
</dbReference>
<dbReference type="Proteomes" id="UP000371041">
    <property type="component" value="Chromosome"/>
</dbReference>
<feature type="transmembrane region" description="Helical" evidence="1">
    <location>
        <begin position="46"/>
        <end position="63"/>
    </location>
</feature>
<dbReference type="KEGG" id="sace:GIY23_07525"/>
<keyword evidence="1" id="KW-0812">Transmembrane</keyword>
<keyword evidence="1" id="KW-1133">Transmembrane helix</keyword>
<evidence type="ECO:0000313" key="3">
    <source>
        <dbReference type="Proteomes" id="UP000371041"/>
    </source>
</evidence>
<organism evidence="2 3">
    <name type="scientific">Allosaccharopolyspora coralli</name>
    <dbReference type="NCBI Taxonomy" id="2665642"/>
    <lineage>
        <taxon>Bacteria</taxon>
        <taxon>Bacillati</taxon>
        <taxon>Actinomycetota</taxon>
        <taxon>Actinomycetes</taxon>
        <taxon>Pseudonocardiales</taxon>
        <taxon>Pseudonocardiaceae</taxon>
        <taxon>Allosaccharopolyspora</taxon>
    </lineage>
</organism>
<sequence>MTHSQNLPATTGPTTVSQDLLAAGMGALMVLGGGLLVLFGWAWLGFFGGLLGAGGVFAAGAWWRNKHGVLFPKNLTGGAVGGAAALVALLTLFFFMAV</sequence>
<dbReference type="EMBL" id="CP045929">
    <property type="protein sequence ID" value="QGK69392.1"/>
    <property type="molecule type" value="Genomic_DNA"/>
</dbReference>